<keyword evidence="3" id="KW-1185">Reference proteome</keyword>
<evidence type="ECO:0000313" key="3">
    <source>
        <dbReference type="Proteomes" id="UP001496627"/>
    </source>
</evidence>
<dbReference type="Proteomes" id="UP001496627">
    <property type="component" value="Unassembled WGS sequence"/>
</dbReference>
<dbReference type="EMBL" id="JBEAAL010000042">
    <property type="protein sequence ID" value="MEQ1409352.1"/>
    <property type="molecule type" value="Genomic_DNA"/>
</dbReference>
<keyword evidence="1" id="KW-1133">Transmembrane helix</keyword>
<comment type="caution">
    <text evidence="2">The sequence shown here is derived from an EMBL/GenBank/DDBJ whole genome shotgun (WGS) entry which is preliminary data.</text>
</comment>
<dbReference type="RefSeq" id="WP_348864780.1">
    <property type="nucleotide sequence ID" value="NZ_JBEAAL010000042.1"/>
</dbReference>
<accession>A0ABV0MBS7</accession>
<name>A0ABV0MBS7_9HYPH</name>
<sequence length="55" mass="5890">MNGWLRILRRCVGPHLGTPKAGTHLCASDVILGMTFLLLAAVLLVSLLSHFFASA</sequence>
<organism evidence="2 3">
    <name type="scientific">Neorhizobium phenanthreniclasticum</name>
    <dbReference type="NCBI Taxonomy" id="3157917"/>
    <lineage>
        <taxon>Bacteria</taxon>
        <taxon>Pseudomonadati</taxon>
        <taxon>Pseudomonadota</taxon>
        <taxon>Alphaproteobacteria</taxon>
        <taxon>Hyphomicrobiales</taxon>
        <taxon>Rhizobiaceae</taxon>
        <taxon>Rhizobium/Agrobacterium group</taxon>
        <taxon>Neorhizobium</taxon>
    </lineage>
</organism>
<reference evidence="2 3" key="1">
    <citation type="submission" date="2024-05" db="EMBL/GenBank/DDBJ databases">
        <title>Neorhizobium sp. Rsf11, a plant growth promoting and heavy metal resistant PAH-degrader.</title>
        <authorList>
            <person name="Golubev S.N."/>
            <person name="Muratova A.Y."/>
            <person name="Markelova M.I."/>
        </authorList>
    </citation>
    <scope>NUCLEOTIDE SEQUENCE [LARGE SCALE GENOMIC DNA]</scope>
    <source>
        <strain evidence="2 3">Rsf11</strain>
    </source>
</reference>
<keyword evidence="1" id="KW-0472">Membrane</keyword>
<feature type="transmembrane region" description="Helical" evidence="1">
    <location>
        <begin position="30"/>
        <end position="53"/>
    </location>
</feature>
<proteinExistence type="predicted"/>
<protein>
    <submittedName>
        <fullName evidence="2">Uncharacterized protein</fullName>
    </submittedName>
</protein>
<keyword evidence="1" id="KW-0812">Transmembrane</keyword>
<gene>
    <name evidence="2" type="ORF">ABK249_31085</name>
</gene>
<evidence type="ECO:0000313" key="2">
    <source>
        <dbReference type="EMBL" id="MEQ1409352.1"/>
    </source>
</evidence>
<evidence type="ECO:0000256" key="1">
    <source>
        <dbReference type="SAM" id="Phobius"/>
    </source>
</evidence>